<protein>
    <submittedName>
        <fullName evidence="1">Uncharacterized protein</fullName>
    </submittedName>
</protein>
<proteinExistence type="predicted"/>
<accession>A0A2P8FDC7</accession>
<gene>
    <name evidence="1" type="ORF">CLV88_105127</name>
</gene>
<evidence type="ECO:0000313" key="1">
    <source>
        <dbReference type="EMBL" id="PSL19704.1"/>
    </source>
</evidence>
<evidence type="ECO:0000313" key="2">
    <source>
        <dbReference type="Proteomes" id="UP000240418"/>
    </source>
</evidence>
<sequence>MTNPIAVFLTVLILAGLGADLIFNSGDATMLLARKFFDLIEWVAFWR</sequence>
<dbReference type="AlphaFoldDB" id="A0A2P8FDC7"/>
<name>A0A2P8FDC7_9RHOB</name>
<keyword evidence="2" id="KW-1185">Reference proteome</keyword>
<reference evidence="1 2" key="1">
    <citation type="submission" date="2018-03" db="EMBL/GenBank/DDBJ databases">
        <title>Genomic Encyclopedia of Archaeal and Bacterial Type Strains, Phase II (KMG-II): from individual species to whole genera.</title>
        <authorList>
            <person name="Goeker M."/>
        </authorList>
    </citation>
    <scope>NUCLEOTIDE SEQUENCE [LARGE SCALE GENOMIC DNA]</scope>
    <source>
        <strain evidence="1 2">DSM 100673</strain>
    </source>
</reference>
<dbReference type="EMBL" id="PYGJ01000005">
    <property type="protein sequence ID" value="PSL19704.1"/>
    <property type="molecule type" value="Genomic_DNA"/>
</dbReference>
<comment type="caution">
    <text evidence="1">The sequence shown here is derived from an EMBL/GenBank/DDBJ whole genome shotgun (WGS) entry which is preliminary data.</text>
</comment>
<organism evidence="1 2">
    <name type="scientific">Shimia abyssi</name>
    <dbReference type="NCBI Taxonomy" id="1662395"/>
    <lineage>
        <taxon>Bacteria</taxon>
        <taxon>Pseudomonadati</taxon>
        <taxon>Pseudomonadota</taxon>
        <taxon>Alphaproteobacteria</taxon>
        <taxon>Rhodobacterales</taxon>
        <taxon>Roseobacteraceae</taxon>
    </lineage>
</organism>
<dbReference type="RefSeq" id="WP_165798859.1">
    <property type="nucleotide sequence ID" value="NZ_PYGJ01000005.1"/>
</dbReference>
<dbReference type="Proteomes" id="UP000240418">
    <property type="component" value="Unassembled WGS sequence"/>
</dbReference>